<dbReference type="Proteomes" id="UP000507245">
    <property type="component" value="Unassembled WGS sequence"/>
</dbReference>
<dbReference type="Proteomes" id="UP000507222">
    <property type="component" value="Unassembled WGS sequence"/>
</dbReference>
<dbReference type="EMBL" id="CAEKKB010000001">
    <property type="protein sequence ID" value="CAB4296984.1"/>
    <property type="molecule type" value="Genomic_DNA"/>
</dbReference>
<evidence type="ECO:0000313" key="2">
    <source>
        <dbReference type="EMBL" id="CAB4266425.1"/>
    </source>
</evidence>
<name>A0A6J5TTW8_PRUAR</name>
<proteinExistence type="predicted"/>
<feature type="compositionally biased region" description="Low complexity" evidence="1">
    <location>
        <begin position="9"/>
        <end position="18"/>
    </location>
</feature>
<evidence type="ECO:0000313" key="5">
    <source>
        <dbReference type="Proteomes" id="UP000507245"/>
    </source>
</evidence>
<feature type="region of interest" description="Disordered" evidence="1">
    <location>
        <begin position="1"/>
        <end position="32"/>
    </location>
</feature>
<dbReference type="AlphaFoldDB" id="A0A6J5TTW8"/>
<reference evidence="2 4" key="2">
    <citation type="submission" date="2020-05" db="EMBL/GenBank/DDBJ databases">
        <authorList>
            <person name="Campoy J."/>
            <person name="Schneeberger K."/>
            <person name="Spophaly S."/>
        </authorList>
    </citation>
    <scope>NUCLEOTIDE SEQUENCE [LARGE SCALE GENOMIC DNA]</scope>
    <source>
        <strain evidence="2">PruArmRojPasFocal</strain>
    </source>
</reference>
<organism evidence="2 4">
    <name type="scientific">Prunus armeniaca</name>
    <name type="common">Apricot</name>
    <name type="synonym">Armeniaca vulgaris</name>
    <dbReference type="NCBI Taxonomy" id="36596"/>
    <lineage>
        <taxon>Eukaryota</taxon>
        <taxon>Viridiplantae</taxon>
        <taxon>Streptophyta</taxon>
        <taxon>Embryophyta</taxon>
        <taxon>Tracheophyta</taxon>
        <taxon>Spermatophyta</taxon>
        <taxon>Magnoliopsida</taxon>
        <taxon>eudicotyledons</taxon>
        <taxon>Gunneridae</taxon>
        <taxon>Pentapetalae</taxon>
        <taxon>rosids</taxon>
        <taxon>fabids</taxon>
        <taxon>Rosales</taxon>
        <taxon>Rosaceae</taxon>
        <taxon>Amygdaloideae</taxon>
        <taxon>Amygdaleae</taxon>
        <taxon>Prunus</taxon>
    </lineage>
</organism>
<evidence type="ECO:0000256" key="1">
    <source>
        <dbReference type="SAM" id="MobiDB-lite"/>
    </source>
</evidence>
<keyword evidence="5" id="KW-1185">Reference proteome</keyword>
<reference evidence="5" key="1">
    <citation type="journal article" date="2020" name="Genome Biol.">
        <title>Gamete binning: chromosome-level and haplotype-resolved genome assembly enabled by high-throughput single-cell sequencing of gamete genomes.</title>
        <authorList>
            <person name="Campoy J.A."/>
            <person name="Sun H."/>
            <person name="Goel M."/>
            <person name="Jiao W.-B."/>
            <person name="Folz-Donahue K."/>
            <person name="Wang N."/>
            <person name="Rubio M."/>
            <person name="Liu C."/>
            <person name="Kukat C."/>
            <person name="Ruiz D."/>
            <person name="Huettel B."/>
            <person name="Schneeberger K."/>
        </authorList>
    </citation>
    <scope>NUCLEOTIDE SEQUENCE [LARGE SCALE GENOMIC DNA]</scope>
    <source>
        <strain evidence="5">cv. Rojo Pasion</strain>
    </source>
</reference>
<gene>
    <name evidence="2" type="ORF">CURHAP_LOCUS8721</name>
    <name evidence="3" type="ORF">ORAREDHAP_LOCUS8692</name>
</gene>
<protein>
    <submittedName>
        <fullName evidence="2">Uncharacterized protein</fullName>
    </submittedName>
</protein>
<sequence length="51" mass="5006">MNDGGGSSGRSASGGRSSQTPASARAPVPPRGAVMKKIVSDMLKPFAASSS</sequence>
<dbReference type="EMBL" id="CAEKDK010000001">
    <property type="protein sequence ID" value="CAB4266425.1"/>
    <property type="molecule type" value="Genomic_DNA"/>
</dbReference>
<evidence type="ECO:0000313" key="4">
    <source>
        <dbReference type="Proteomes" id="UP000507222"/>
    </source>
</evidence>
<evidence type="ECO:0000313" key="3">
    <source>
        <dbReference type="EMBL" id="CAB4296984.1"/>
    </source>
</evidence>
<accession>A0A6J5TTW8</accession>